<reference evidence="9" key="1">
    <citation type="submission" date="2016-07" db="EMBL/GenBank/DDBJ databases">
        <authorList>
            <person name="Florea S."/>
            <person name="Webb J.S."/>
            <person name="Jaromczyk J."/>
            <person name="Schardl C.L."/>
        </authorList>
    </citation>
    <scope>NUCLEOTIDE SEQUENCE [LARGE SCALE GENOMIC DNA]</scope>
    <source>
        <strain evidence="9">CY1</strain>
    </source>
</reference>
<dbReference type="OrthoDB" id="1758221at2"/>
<protein>
    <recommendedName>
        <fullName evidence="7">DUF2179 domain-containing protein</fullName>
    </recommendedName>
</protein>
<sequence>MKRTFIDLLMITVGALAFALGINVFVIPHELGEGGVVGITIILYYLMEWSPGWTSLIINLLLLAIGCRLLTRKTVLYTIVAVSLHSLFLHLTQGWHIASNDLIVSSIFGGAMIGFGIGLIVRVGGTTAGTVIIAKLMNKFWDWNISFALLLCDVLVAMSSYFIIGPERLMFTIIMLFVATKVMEFVIEGLNPTKSITIISKKQDQIAQQVNTLMDRGVTVLSGHGYYTKTSMNILYIIVKKQEVALLKNIVKSADHEAFMTVQNVQDVFGKGFVDIQNS</sequence>
<keyword evidence="4 6" id="KW-1133">Transmembrane helix</keyword>
<feature type="transmembrane region" description="Helical" evidence="6">
    <location>
        <begin position="141"/>
        <end position="163"/>
    </location>
</feature>
<dbReference type="PANTHER" id="PTHR33545:SF4">
    <property type="entry name" value="UPF0750 MEMBRANE PROTEIN YXKD"/>
    <property type="match status" value="1"/>
</dbReference>
<feature type="transmembrane region" description="Helical" evidence="6">
    <location>
        <begin position="75"/>
        <end position="96"/>
    </location>
</feature>
<dbReference type="InterPro" id="IPR015867">
    <property type="entry name" value="N-reg_PII/ATP_PRibTrfase_C"/>
</dbReference>
<keyword evidence="3 6" id="KW-0812">Transmembrane</keyword>
<organism evidence="8 9">
    <name type="scientific">Paenibacillus ferrarius</name>
    <dbReference type="NCBI Taxonomy" id="1469647"/>
    <lineage>
        <taxon>Bacteria</taxon>
        <taxon>Bacillati</taxon>
        <taxon>Bacillota</taxon>
        <taxon>Bacilli</taxon>
        <taxon>Bacillales</taxon>
        <taxon>Paenibacillaceae</taxon>
        <taxon>Paenibacillus</taxon>
    </lineage>
</organism>
<evidence type="ECO:0000256" key="5">
    <source>
        <dbReference type="ARBA" id="ARBA00023136"/>
    </source>
</evidence>
<evidence type="ECO:0000259" key="7">
    <source>
        <dbReference type="Pfam" id="PF10035"/>
    </source>
</evidence>
<feature type="transmembrane region" description="Helical" evidence="6">
    <location>
        <begin position="102"/>
        <end position="121"/>
    </location>
</feature>
<evidence type="ECO:0000256" key="2">
    <source>
        <dbReference type="ARBA" id="ARBA00022475"/>
    </source>
</evidence>
<evidence type="ECO:0000256" key="6">
    <source>
        <dbReference type="SAM" id="Phobius"/>
    </source>
</evidence>
<gene>
    <name evidence="8" type="ORF">BC351_29420</name>
</gene>
<evidence type="ECO:0000313" key="9">
    <source>
        <dbReference type="Proteomes" id="UP000190626"/>
    </source>
</evidence>
<evidence type="ECO:0000256" key="3">
    <source>
        <dbReference type="ARBA" id="ARBA00022692"/>
    </source>
</evidence>
<dbReference type="Pfam" id="PF02588">
    <property type="entry name" value="YitT_membrane"/>
    <property type="match status" value="1"/>
</dbReference>
<comment type="caution">
    <text evidence="8">The sequence shown here is derived from an EMBL/GenBank/DDBJ whole genome shotgun (WGS) entry which is preliminary data.</text>
</comment>
<keyword evidence="2" id="KW-1003">Cell membrane</keyword>
<dbReference type="InterPro" id="IPR051461">
    <property type="entry name" value="UPF0750_membrane"/>
</dbReference>
<dbReference type="AlphaFoldDB" id="A0A1V4HIT0"/>
<proteinExistence type="predicted"/>
<keyword evidence="5 6" id="KW-0472">Membrane</keyword>
<feature type="domain" description="DUF2179" evidence="7">
    <location>
        <begin position="216"/>
        <end position="270"/>
    </location>
</feature>
<evidence type="ECO:0000256" key="1">
    <source>
        <dbReference type="ARBA" id="ARBA00004651"/>
    </source>
</evidence>
<dbReference type="EMBL" id="MBTG01000018">
    <property type="protein sequence ID" value="OPH56013.1"/>
    <property type="molecule type" value="Genomic_DNA"/>
</dbReference>
<evidence type="ECO:0000313" key="8">
    <source>
        <dbReference type="EMBL" id="OPH56013.1"/>
    </source>
</evidence>
<dbReference type="PANTHER" id="PTHR33545">
    <property type="entry name" value="UPF0750 MEMBRANE PROTEIN YITT-RELATED"/>
    <property type="match status" value="1"/>
</dbReference>
<dbReference type="InterPro" id="IPR019264">
    <property type="entry name" value="DUF2179"/>
</dbReference>
<dbReference type="Gene3D" id="3.30.70.120">
    <property type="match status" value="1"/>
</dbReference>
<comment type="subcellular location">
    <subcellularLocation>
        <location evidence="1">Cell membrane</location>
        <topology evidence="1">Multi-pass membrane protein</topology>
    </subcellularLocation>
</comment>
<feature type="transmembrane region" description="Helical" evidence="6">
    <location>
        <begin position="7"/>
        <end position="27"/>
    </location>
</feature>
<accession>A0A1V4HIT0</accession>
<name>A0A1V4HIT0_9BACL</name>
<dbReference type="RefSeq" id="WP_079414517.1">
    <property type="nucleotide sequence ID" value="NZ_MBTG01000018.1"/>
</dbReference>
<dbReference type="InterPro" id="IPR003740">
    <property type="entry name" value="YitT"/>
</dbReference>
<dbReference type="Pfam" id="PF10035">
    <property type="entry name" value="DUF2179"/>
    <property type="match status" value="1"/>
</dbReference>
<evidence type="ECO:0000256" key="4">
    <source>
        <dbReference type="ARBA" id="ARBA00022989"/>
    </source>
</evidence>
<keyword evidence="9" id="KW-1185">Reference proteome</keyword>
<dbReference type="PIRSF" id="PIRSF006483">
    <property type="entry name" value="Membrane_protein_YitT"/>
    <property type="match status" value="1"/>
</dbReference>
<dbReference type="Proteomes" id="UP000190626">
    <property type="component" value="Unassembled WGS sequence"/>
</dbReference>
<dbReference type="GO" id="GO:0005886">
    <property type="term" value="C:plasma membrane"/>
    <property type="evidence" value="ECO:0007669"/>
    <property type="project" value="UniProtKB-SubCell"/>
</dbReference>
<dbReference type="CDD" id="cd16380">
    <property type="entry name" value="YitT_C"/>
    <property type="match status" value="1"/>
</dbReference>
<feature type="transmembrane region" description="Helical" evidence="6">
    <location>
        <begin position="39"/>
        <end position="63"/>
    </location>
</feature>